<protein>
    <submittedName>
        <fullName evidence="8">ULP_PROTEASE domain-containing protein</fullName>
    </submittedName>
</protein>
<feature type="domain" description="Ubiquitin-like protease family profile" evidence="6">
    <location>
        <begin position="492"/>
        <end position="655"/>
    </location>
</feature>
<evidence type="ECO:0000256" key="3">
    <source>
        <dbReference type="ARBA" id="ARBA00022801"/>
    </source>
</evidence>
<dbReference type="Pfam" id="PF02902">
    <property type="entry name" value="Peptidase_C48"/>
    <property type="match status" value="1"/>
</dbReference>
<accession>A0A1I7TWM6</accession>
<feature type="compositionally biased region" description="Polar residues" evidence="5">
    <location>
        <begin position="206"/>
        <end position="216"/>
    </location>
</feature>
<organism evidence="7 8">
    <name type="scientific">Caenorhabditis tropicalis</name>
    <dbReference type="NCBI Taxonomy" id="1561998"/>
    <lineage>
        <taxon>Eukaryota</taxon>
        <taxon>Metazoa</taxon>
        <taxon>Ecdysozoa</taxon>
        <taxon>Nematoda</taxon>
        <taxon>Chromadorea</taxon>
        <taxon>Rhabditida</taxon>
        <taxon>Rhabditina</taxon>
        <taxon>Rhabditomorpha</taxon>
        <taxon>Rhabditoidea</taxon>
        <taxon>Rhabditidae</taxon>
        <taxon>Peloderinae</taxon>
        <taxon>Caenorhabditis</taxon>
    </lineage>
</organism>
<dbReference type="GO" id="GO:0016929">
    <property type="term" value="F:deSUMOylase activity"/>
    <property type="evidence" value="ECO:0007669"/>
    <property type="project" value="TreeGrafter"/>
</dbReference>
<evidence type="ECO:0000256" key="2">
    <source>
        <dbReference type="ARBA" id="ARBA00022670"/>
    </source>
</evidence>
<feature type="region of interest" description="Disordered" evidence="5">
    <location>
        <begin position="1"/>
        <end position="41"/>
    </location>
</feature>
<evidence type="ECO:0000256" key="5">
    <source>
        <dbReference type="SAM" id="MobiDB-lite"/>
    </source>
</evidence>
<dbReference type="eggNOG" id="KOG0778">
    <property type="taxonomic scope" value="Eukaryota"/>
</dbReference>
<feature type="compositionally biased region" description="Low complexity" evidence="5">
    <location>
        <begin position="367"/>
        <end position="377"/>
    </location>
</feature>
<keyword evidence="4" id="KW-0788">Thiol protease</keyword>
<keyword evidence="7" id="KW-1185">Reference proteome</keyword>
<feature type="compositionally biased region" description="Basic and acidic residues" evidence="5">
    <location>
        <begin position="27"/>
        <end position="41"/>
    </location>
</feature>
<keyword evidence="2" id="KW-0645">Protease</keyword>
<feature type="region of interest" description="Disordered" evidence="5">
    <location>
        <begin position="341"/>
        <end position="377"/>
    </location>
</feature>
<evidence type="ECO:0000259" key="6">
    <source>
        <dbReference type="PROSITE" id="PS50600"/>
    </source>
</evidence>
<feature type="compositionally biased region" description="Polar residues" evidence="5">
    <location>
        <begin position="341"/>
        <end position="353"/>
    </location>
</feature>
<keyword evidence="3" id="KW-0378">Hydrolase</keyword>
<feature type="region of interest" description="Disordered" evidence="5">
    <location>
        <begin position="206"/>
        <end position="228"/>
    </location>
</feature>
<comment type="similarity">
    <text evidence="1">Belongs to the peptidase C48 family.</text>
</comment>
<proteinExistence type="inferred from homology"/>
<evidence type="ECO:0000313" key="8">
    <source>
        <dbReference type="WBParaSite" id="Csp11.Scaffold629.g12523.t1"/>
    </source>
</evidence>
<dbReference type="InterPro" id="IPR038765">
    <property type="entry name" value="Papain-like_cys_pep_sf"/>
</dbReference>
<dbReference type="GO" id="GO:0060255">
    <property type="term" value="P:regulation of macromolecule metabolic process"/>
    <property type="evidence" value="ECO:0007669"/>
    <property type="project" value="UniProtKB-ARBA"/>
</dbReference>
<evidence type="ECO:0000313" key="7">
    <source>
        <dbReference type="Proteomes" id="UP000095282"/>
    </source>
</evidence>
<feature type="compositionally biased region" description="Basic and acidic residues" evidence="5">
    <location>
        <begin position="1"/>
        <end position="17"/>
    </location>
</feature>
<dbReference type="STRING" id="1561998.A0A1I7TWM6"/>
<reference evidence="8" key="1">
    <citation type="submission" date="2016-11" db="UniProtKB">
        <authorList>
            <consortium name="WormBaseParasite"/>
        </authorList>
    </citation>
    <scope>IDENTIFICATION</scope>
</reference>
<dbReference type="PANTHER" id="PTHR12606:SF141">
    <property type="entry name" value="GH15225P-RELATED"/>
    <property type="match status" value="1"/>
</dbReference>
<dbReference type="AlphaFoldDB" id="A0A1I7TWM6"/>
<dbReference type="Gene3D" id="3.40.395.10">
    <property type="entry name" value="Adenoviral Proteinase, Chain A"/>
    <property type="match status" value="1"/>
</dbReference>
<sequence length="688" mass="79292">MSDRADHDEDQSRKRPWLEQLNEDKEEVTPTKRTKGNEKKGFGGFFFTPFNSLYGMIYGDDKKKKKKERKIIIVEEELADENEEEEVVVERISPKRQENSTGPIIFLNDDRQRAGSEEVIIEKHVRKDVVVTDDEKQEEKMIPVTSSHLEKSFEAQDDEPDVVFENVVITPNRQLQAARRFETELIYLNDNAPPEYEISVISDNRSQDFVSPTPDDSVSRPRTPADFASFGSSNNVRDYWRRSTAKKPSVIAKRQPVRQQFKYTSSMHKTASSGIHKFQKARQLLSSRDRLLQGIVASGQYDARAIAGIAEIPDIGKISKKSLSTSEVIARTRNKIAEINASRSNTPSISRESSVVFDGTSQRSHHTPSSSSEVSFPSNRLTDMLSQITSLGINSTYRGHQRYEKAYEQTMKKESTLLEEARIREEYRAQTKGDQLEDVRKRLELQGISIRPKPPKAVQDFVELPKAADLLIEKAWNKGFSGTEQFVERFGIPIMRKDLATLSGLHWLNDNIINFYLQLICDRSTLDTKFPKCYAFNTFFYTNIVTKGYASVKRWTRKLDIFSYEIILIPVHLGMHWCMAVIDMVKQKIEFYDSLYDGNKEVLPALKNYLASESMDKKKTEFNFDGWMIRQMTNIPRQENGSDCGVFSCQFGEWASRRTAPRFSQKNMPYYRKRMVYEIVSEKLLATI</sequence>
<dbReference type="PROSITE" id="PS50600">
    <property type="entry name" value="ULP_PROTEASE"/>
    <property type="match status" value="1"/>
</dbReference>
<dbReference type="InterPro" id="IPR003653">
    <property type="entry name" value="Peptidase_C48_C"/>
</dbReference>
<dbReference type="FunFam" id="3.40.395.10:FF:000001">
    <property type="entry name" value="Sentrin-specific protease 1"/>
    <property type="match status" value="1"/>
</dbReference>
<dbReference type="GO" id="GO:0005634">
    <property type="term" value="C:nucleus"/>
    <property type="evidence" value="ECO:0007669"/>
    <property type="project" value="TreeGrafter"/>
</dbReference>
<name>A0A1I7TWM6_9PELO</name>
<dbReference type="GO" id="GO:0080090">
    <property type="term" value="P:regulation of primary metabolic process"/>
    <property type="evidence" value="ECO:0007669"/>
    <property type="project" value="UniProtKB-ARBA"/>
</dbReference>
<dbReference type="WBParaSite" id="Csp11.Scaffold629.g12523.t1">
    <property type="protein sequence ID" value="Csp11.Scaffold629.g12523.t1"/>
    <property type="gene ID" value="Csp11.Scaffold629.g12523"/>
</dbReference>
<evidence type="ECO:0000256" key="1">
    <source>
        <dbReference type="ARBA" id="ARBA00005234"/>
    </source>
</evidence>
<dbReference type="GO" id="GO:0006508">
    <property type="term" value="P:proteolysis"/>
    <property type="evidence" value="ECO:0007669"/>
    <property type="project" value="UniProtKB-KW"/>
</dbReference>
<dbReference type="Proteomes" id="UP000095282">
    <property type="component" value="Unplaced"/>
</dbReference>
<dbReference type="PANTHER" id="PTHR12606">
    <property type="entry name" value="SENTRIN/SUMO-SPECIFIC PROTEASE"/>
    <property type="match status" value="1"/>
</dbReference>
<dbReference type="GO" id="GO:0016926">
    <property type="term" value="P:protein desumoylation"/>
    <property type="evidence" value="ECO:0007669"/>
    <property type="project" value="TreeGrafter"/>
</dbReference>
<evidence type="ECO:0000256" key="4">
    <source>
        <dbReference type="ARBA" id="ARBA00022807"/>
    </source>
</evidence>
<dbReference type="SUPFAM" id="SSF54001">
    <property type="entry name" value="Cysteine proteinases"/>
    <property type="match status" value="1"/>
</dbReference>